<dbReference type="EMBL" id="LT629688">
    <property type="protein sequence ID" value="SDE60446.1"/>
    <property type="molecule type" value="Genomic_DNA"/>
</dbReference>
<evidence type="ECO:0000256" key="1">
    <source>
        <dbReference type="SAM" id="Phobius"/>
    </source>
</evidence>
<evidence type="ECO:0000259" key="2">
    <source>
        <dbReference type="Pfam" id="PF00884"/>
    </source>
</evidence>
<keyword evidence="1" id="KW-0472">Membrane</keyword>
<proteinExistence type="predicted"/>
<keyword evidence="3" id="KW-0808">Transferase</keyword>
<dbReference type="RefSeq" id="WP_090595764.1">
    <property type="nucleotide sequence ID" value="NZ_LT629688.1"/>
</dbReference>
<dbReference type="InterPro" id="IPR000917">
    <property type="entry name" value="Sulfatase_N"/>
</dbReference>
<dbReference type="PANTHER" id="PTHR43751">
    <property type="entry name" value="SULFATASE"/>
    <property type="match status" value="1"/>
</dbReference>
<gene>
    <name evidence="3" type="ORF">SAMN04489747_3875</name>
</gene>
<dbReference type="GO" id="GO:0016740">
    <property type="term" value="F:transferase activity"/>
    <property type="evidence" value="ECO:0007669"/>
    <property type="project" value="UniProtKB-KW"/>
</dbReference>
<feature type="transmembrane region" description="Helical" evidence="1">
    <location>
        <begin position="191"/>
        <end position="209"/>
    </location>
</feature>
<name>A0A1G7EAG0_9ACTN</name>
<dbReference type="Pfam" id="PF00884">
    <property type="entry name" value="Sulfatase"/>
    <property type="match status" value="1"/>
</dbReference>
<organism evidence="3 4">
    <name type="scientific">Auraticoccus monumenti</name>
    <dbReference type="NCBI Taxonomy" id="675864"/>
    <lineage>
        <taxon>Bacteria</taxon>
        <taxon>Bacillati</taxon>
        <taxon>Actinomycetota</taxon>
        <taxon>Actinomycetes</taxon>
        <taxon>Propionibacteriales</taxon>
        <taxon>Propionibacteriaceae</taxon>
        <taxon>Auraticoccus</taxon>
    </lineage>
</organism>
<keyword evidence="1" id="KW-1133">Transmembrane helix</keyword>
<dbReference type="InterPro" id="IPR017850">
    <property type="entry name" value="Alkaline_phosphatase_core_sf"/>
</dbReference>
<protein>
    <submittedName>
        <fullName evidence="3">Phosphoglycerol transferase MdoB</fullName>
    </submittedName>
</protein>
<dbReference type="Gene3D" id="3.40.720.10">
    <property type="entry name" value="Alkaline Phosphatase, subunit A"/>
    <property type="match status" value="1"/>
</dbReference>
<feature type="domain" description="Sulfatase N-terminal" evidence="2">
    <location>
        <begin position="260"/>
        <end position="539"/>
    </location>
</feature>
<dbReference type="STRING" id="675864.SAMN04489747_3875"/>
<feature type="transmembrane region" description="Helical" evidence="1">
    <location>
        <begin position="20"/>
        <end position="40"/>
    </location>
</feature>
<feature type="transmembrane region" description="Helical" evidence="1">
    <location>
        <begin position="52"/>
        <end position="72"/>
    </location>
</feature>
<evidence type="ECO:0000313" key="4">
    <source>
        <dbReference type="Proteomes" id="UP000198546"/>
    </source>
</evidence>
<feature type="transmembrane region" description="Helical" evidence="1">
    <location>
        <begin position="84"/>
        <end position="106"/>
    </location>
</feature>
<accession>A0A1G7EAG0</accession>
<reference evidence="3 4" key="1">
    <citation type="submission" date="2016-10" db="EMBL/GenBank/DDBJ databases">
        <authorList>
            <person name="de Groot N.N."/>
        </authorList>
    </citation>
    <scope>NUCLEOTIDE SEQUENCE [LARGE SCALE GENOMIC DNA]</scope>
    <source>
        <strain evidence="3 4">MON 2.2</strain>
    </source>
</reference>
<dbReference type="SUPFAM" id="SSF53649">
    <property type="entry name" value="Alkaline phosphatase-like"/>
    <property type="match status" value="1"/>
</dbReference>
<feature type="transmembrane region" description="Helical" evidence="1">
    <location>
        <begin position="141"/>
        <end position="159"/>
    </location>
</feature>
<dbReference type="AlphaFoldDB" id="A0A1G7EAG0"/>
<dbReference type="CDD" id="cd16015">
    <property type="entry name" value="LTA_synthase"/>
    <property type="match status" value="1"/>
</dbReference>
<evidence type="ECO:0000313" key="3">
    <source>
        <dbReference type="EMBL" id="SDE60446.1"/>
    </source>
</evidence>
<dbReference type="InterPro" id="IPR052701">
    <property type="entry name" value="GAG_Ulvan_Degrading_Sulfatases"/>
</dbReference>
<dbReference type="PANTHER" id="PTHR43751:SF3">
    <property type="entry name" value="SULFATASE N-TERMINAL DOMAIN-CONTAINING PROTEIN"/>
    <property type="match status" value="1"/>
</dbReference>
<dbReference type="Proteomes" id="UP000198546">
    <property type="component" value="Chromosome i"/>
</dbReference>
<dbReference type="OrthoDB" id="9777306at2"/>
<keyword evidence="1" id="KW-0812">Transmembrane</keyword>
<sequence>MSGQPTVTRRSPSPPQPLRVLRLLLLLVPVGVLGVALKLLRVPDGQHLATTLTQISSDVLFGAGWTLAWLLIALRPRSRPARRIGVLLAHLSTLLVAVLTVVHHVFQQRTGSALTVARLQSTWQHREELTRLIGSQLDQSTVLLLVATVLHALVVPWLLGPPLLRVLRRLPLDLTGPRTARTGRRGPARRAATVLLAVGLLVSSVWTAPTASARFARAPLAHLVMAPVEERGAFSVDLGEEPPLPDPAATLLRDDAGPRRNVVVITLESQRSVSTLPPTDRPVTPFLDQLAARSIEAERAYPVVPHTSKSLTAIHCGVAPPLDSRNSEAGEGGIAGRCLPELLAEQGYRTAFFQSATEHFERRRDLTANLGFETFESSDTLPTEGFGRVNYFGFEDDVMLAPSREWLERQGDAPFMLSYLTVTAHHDYAMPEGYVEEAFVEDPELNSYLNGLHYQDRFVQKVVEQLSDLGLYEDTVVVVVGDHGEGFGEHGVRQHDDTIYEEGIRVPLIVHDPQLQDPLRITEPVQQTAILPTVAELLGFRLGGDAGRRSLLSEGPREPVTVTCAQRAQCMARLDGDLKYVHHFGDRRDEVFDVAADPYERQDLVTSADRAWLAEQREETLRWRLRVEREYRELRGAAGTADPDVP</sequence>
<keyword evidence="4" id="KW-1185">Reference proteome</keyword>